<keyword evidence="2" id="KW-0547">Nucleotide-binding</keyword>
<name>A0A1L5F6I6_CLOKL</name>
<dbReference type="InterPro" id="IPR012902">
    <property type="entry name" value="N_methyl_site"/>
</dbReference>
<dbReference type="AlphaFoldDB" id="A0A1L5F6I6"/>
<proteinExistence type="predicted"/>
<keyword evidence="1" id="KW-1133">Transmembrane helix</keyword>
<keyword evidence="2" id="KW-0067">ATP-binding</keyword>
<organism evidence="2 3">
    <name type="scientific">Clostridium kluyveri</name>
    <dbReference type="NCBI Taxonomy" id="1534"/>
    <lineage>
        <taxon>Bacteria</taxon>
        <taxon>Bacillati</taxon>
        <taxon>Bacillota</taxon>
        <taxon>Clostridia</taxon>
        <taxon>Eubacteriales</taxon>
        <taxon>Clostridiaceae</taxon>
        <taxon>Clostridium</taxon>
    </lineage>
</organism>
<dbReference type="NCBIfam" id="TIGR02532">
    <property type="entry name" value="IV_pilin_GFxxxE"/>
    <property type="match status" value="1"/>
</dbReference>
<accession>A0A1L5F6I6</accession>
<dbReference type="GO" id="GO:0004386">
    <property type="term" value="F:helicase activity"/>
    <property type="evidence" value="ECO:0007669"/>
    <property type="project" value="UniProtKB-KW"/>
</dbReference>
<evidence type="ECO:0000256" key="1">
    <source>
        <dbReference type="SAM" id="Phobius"/>
    </source>
</evidence>
<dbReference type="Proteomes" id="UP000184604">
    <property type="component" value="Chromosome"/>
</dbReference>
<dbReference type="EMBL" id="CP018335">
    <property type="protein sequence ID" value="APM38593.1"/>
    <property type="molecule type" value="Genomic_DNA"/>
</dbReference>
<evidence type="ECO:0000313" key="3">
    <source>
        <dbReference type="Proteomes" id="UP000184604"/>
    </source>
</evidence>
<keyword evidence="1" id="KW-0812">Transmembrane</keyword>
<evidence type="ECO:0000313" key="2">
    <source>
        <dbReference type="EMBL" id="APM38593.1"/>
    </source>
</evidence>
<gene>
    <name evidence="2" type="ORF">BS101_07475</name>
</gene>
<dbReference type="Pfam" id="PF07963">
    <property type="entry name" value="N_methyl"/>
    <property type="match status" value="1"/>
</dbReference>
<reference evidence="2 3" key="1">
    <citation type="submission" date="2016-12" db="EMBL/GenBank/DDBJ databases">
        <title>Complete genome sequence of Clostridium kluyveri JZZ isolated from the pit mud of a Chinese flavor liquor-making factory.</title>
        <authorList>
            <person name="Wang Y."/>
        </authorList>
    </citation>
    <scope>NUCLEOTIDE SEQUENCE [LARGE SCALE GENOMIC DNA]</scope>
    <source>
        <strain evidence="2 3">JZZ</strain>
    </source>
</reference>
<keyword evidence="1" id="KW-0472">Membrane</keyword>
<feature type="transmembrane region" description="Helical" evidence="1">
    <location>
        <begin position="30"/>
        <end position="54"/>
    </location>
</feature>
<keyword evidence="2" id="KW-0378">Hydrolase</keyword>
<protein>
    <submittedName>
        <fullName evidence="2">DNA helicase</fullName>
    </submittedName>
</protein>
<keyword evidence="2" id="KW-0347">Helicase</keyword>
<sequence>MLEQLMWNSNIKVQYKQYFKKDRILIKKGFTLIEVLCSITIFSILFMTAISIQLNSFKVKEYNKDLYNSILIMEYIKNNIIYNCSYDEIMYLNSMNKRYISCNDLNFHSIKDNNLINLASDEVPDEEPYVVLSISGSEVLKVNLQFYENIYGSIKVRECEFYKGNYKK</sequence>